<dbReference type="Pfam" id="PF25598">
    <property type="entry name" value="ARM_PUB"/>
    <property type="match status" value="1"/>
</dbReference>
<dbReference type="SMART" id="SM00504">
    <property type="entry name" value="Ubox"/>
    <property type="match status" value="1"/>
</dbReference>
<dbReference type="PANTHER" id="PTHR22849">
    <property type="entry name" value="WDSAM1 PROTEIN"/>
    <property type="match status" value="1"/>
</dbReference>
<dbReference type="AlphaFoldDB" id="A0A9Q0K8B5"/>
<comment type="catalytic activity">
    <reaction evidence="1 5">
        <text>S-ubiquitinyl-[E2 ubiquitin-conjugating enzyme]-L-cysteine + [acceptor protein]-L-lysine = [E2 ubiquitin-conjugating enzyme]-L-cysteine + N(6)-ubiquitinyl-[acceptor protein]-L-lysine.</text>
        <dbReference type="EC" id="2.3.2.27"/>
    </reaction>
</comment>
<dbReference type="Gene3D" id="3.30.40.10">
    <property type="entry name" value="Zinc/RING finger domain, C3HC4 (zinc finger)"/>
    <property type="match status" value="1"/>
</dbReference>
<dbReference type="InterPro" id="IPR045210">
    <property type="entry name" value="RING-Ubox_PUB"/>
</dbReference>
<keyword evidence="3 5" id="KW-0808">Transferase</keyword>
<dbReference type="PROSITE" id="PS51698">
    <property type="entry name" value="U_BOX"/>
    <property type="match status" value="1"/>
</dbReference>
<dbReference type="PANTHER" id="PTHR22849:SF103">
    <property type="entry name" value="U-BOX DOMAIN-CONTAINING PROTEIN"/>
    <property type="match status" value="1"/>
</dbReference>
<dbReference type="InterPro" id="IPR013083">
    <property type="entry name" value="Znf_RING/FYVE/PHD"/>
</dbReference>
<evidence type="ECO:0000256" key="5">
    <source>
        <dbReference type="RuleBase" id="RU369093"/>
    </source>
</evidence>
<evidence type="ECO:0000313" key="7">
    <source>
        <dbReference type="EMBL" id="KAJ4965749.1"/>
    </source>
</evidence>
<dbReference type="GO" id="GO:0016567">
    <property type="term" value="P:protein ubiquitination"/>
    <property type="evidence" value="ECO:0007669"/>
    <property type="project" value="UniProtKB-UniRule"/>
</dbReference>
<evidence type="ECO:0000256" key="4">
    <source>
        <dbReference type="ARBA" id="ARBA00022786"/>
    </source>
</evidence>
<comment type="caution">
    <text evidence="7">The sequence shown here is derived from an EMBL/GenBank/DDBJ whole genome shotgun (WGS) entry which is preliminary data.</text>
</comment>
<dbReference type="OrthoDB" id="10064100at2759"/>
<reference evidence="7" key="1">
    <citation type="journal article" date="2023" name="Plant J.">
        <title>The genome of the king protea, Protea cynaroides.</title>
        <authorList>
            <person name="Chang J."/>
            <person name="Duong T.A."/>
            <person name="Schoeman C."/>
            <person name="Ma X."/>
            <person name="Roodt D."/>
            <person name="Barker N."/>
            <person name="Li Z."/>
            <person name="Van de Peer Y."/>
            <person name="Mizrachi E."/>
        </authorList>
    </citation>
    <scope>NUCLEOTIDE SEQUENCE</scope>
    <source>
        <tissue evidence="7">Young leaves</tissue>
    </source>
</reference>
<feature type="domain" description="U-box" evidence="6">
    <location>
        <begin position="11"/>
        <end position="85"/>
    </location>
</feature>
<dbReference type="InterPro" id="IPR016024">
    <property type="entry name" value="ARM-type_fold"/>
</dbReference>
<dbReference type="EC" id="2.3.2.27" evidence="5"/>
<sequence>MAIMKDDEEMIIPHLFRCPITLDLFTDPVTLCTGQTYDRSSIEKWLAAGNLTCPVTMQKLHDPSMVPNHTLRHLIDQWFHMGHRFDPDHIKTLDPDLSLATLKHNLESQQATMATKLETLEKIRMVSEKLVCQRSGLIQLGFFQVLLHLLFSNGSSPVANLKEEESKLAEVALTCVLKLLPFSNLGSLDMLKQDSNLESFLLLLHQGTSKIKISLCYLIKGIATSETKELCEILAQNPGFLQGLIALLQPNVGGVSDAGIKAISALCCSESIQECFISEGLIHGLLTYISTVNRGQASMALATLELLLGLESARNAVINDSNAVHILVKMIFRVSDHEGSESAVSSLLIVCYESLKVREEAIFAGVLTQLLLLLQSQCSCRAKNKARVLLKLLRSMWAEDPNVCKVQYGLVDA</sequence>
<keyword evidence="8" id="KW-1185">Reference proteome</keyword>
<name>A0A9Q0K8B5_9MAGN</name>
<dbReference type="SUPFAM" id="SSF48371">
    <property type="entry name" value="ARM repeat"/>
    <property type="match status" value="1"/>
</dbReference>
<proteinExistence type="predicted"/>
<dbReference type="GO" id="GO:0061630">
    <property type="term" value="F:ubiquitin protein ligase activity"/>
    <property type="evidence" value="ECO:0007669"/>
    <property type="project" value="UniProtKB-UniRule"/>
</dbReference>
<dbReference type="Gene3D" id="1.25.10.10">
    <property type="entry name" value="Leucine-rich Repeat Variant"/>
    <property type="match status" value="1"/>
</dbReference>
<organism evidence="7 8">
    <name type="scientific">Protea cynaroides</name>
    <dbReference type="NCBI Taxonomy" id="273540"/>
    <lineage>
        <taxon>Eukaryota</taxon>
        <taxon>Viridiplantae</taxon>
        <taxon>Streptophyta</taxon>
        <taxon>Embryophyta</taxon>
        <taxon>Tracheophyta</taxon>
        <taxon>Spermatophyta</taxon>
        <taxon>Magnoliopsida</taxon>
        <taxon>Proteales</taxon>
        <taxon>Proteaceae</taxon>
        <taxon>Protea</taxon>
    </lineage>
</organism>
<dbReference type="InterPro" id="IPR011989">
    <property type="entry name" value="ARM-like"/>
</dbReference>
<dbReference type="InterPro" id="IPR045185">
    <property type="entry name" value="PUB22/23/24-like"/>
</dbReference>
<evidence type="ECO:0000313" key="8">
    <source>
        <dbReference type="Proteomes" id="UP001141806"/>
    </source>
</evidence>
<accession>A0A9Q0K8B5</accession>
<dbReference type="EMBL" id="JAMYWD010000007">
    <property type="protein sequence ID" value="KAJ4965749.1"/>
    <property type="molecule type" value="Genomic_DNA"/>
</dbReference>
<dbReference type="CDD" id="cd16664">
    <property type="entry name" value="RING-Ubox_PUB"/>
    <property type="match status" value="1"/>
</dbReference>
<dbReference type="InterPro" id="IPR003613">
    <property type="entry name" value="Ubox_domain"/>
</dbReference>
<evidence type="ECO:0000256" key="2">
    <source>
        <dbReference type="ARBA" id="ARBA00004906"/>
    </source>
</evidence>
<dbReference type="Pfam" id="PF04564">
    <property type="entry name" value="U-box"/>
    <property type="match status" value="1"/>
</dbReference>
<evidence type="ECO:0000256" key="1">
    <source>
        <dbReference type="ARBA" id="ARBA00000900"/>
    </source>
</evidence>
<keyword evidence="4 5" id="KW-0833">Ubl conjugation pathway</keyword>
<protein>
    <recommendedName>
        <fullName evidence="5 6">U-box domain-containing protein</fullName>
        <ecNumber evidence="5">2.3.2.27</ecNumber>
    </recommendedName>
    <alternativeName>
        <fullName evidence="5">RING-type E3 ubiquitin transferase PUB</fullName>
    </alternativeName>
</protein>
<gene>
    <name evidence="7" type="ORF">NE237_017598</name>
</gene>
<dbReference type="InterPro" id="IPR058678">
    <property type="entry name" value="ARM_PUB"/>
</dbReference>
<dbReference type="FunFam" id="3.30.40.10:FF:000442">
    <property type="entry name" value="RING-type E3 ubiquitin transferase"/>
    <property type="match status" value="1"/>
</dbReference>
<dbReference type="Proteomes" id="UP001141806">
    <property type="component" value="Unassembled WGS sequence"/>
</dbReference>
<comment type="function">
    <text evidence="5">Functions as an E3 ubiquitin ligase.</text>
</comment>
<evidence type="ECO:0000256" key="3">
    <source>
        <dbReference type="ARBA" id="ARBA00022679"/>
    </source>
</evidence>
<evidence type="ECO:0000259" key="6">
    <source>
        <dbReference type="PROSITE" id="PS51698"/>
    </source>
</evidence>
<dbReference type="SUPFAM" id="SSF57850">
    <property type="entry name" value="RING/U-box"/>
    <property type="match status" value="1"/>
</dbReference>
<comment type="pathway">
    <text evidence="2 5">Protein modification; protein ubiquitination.</text>
</comment>